<keyword evidence="2" id="KW-1133">Transmembrane helix</keyword>
<protein>
    <submittedName>
        <fullName evidence="3">Uncharacterized protein</fullName>
    </submittedName>
</protein>
<evidence type="ECO:0000256" key="1">
    <source>
        <dbReference type="SAM" id="MobiDB-lite"/>
    </source>
</evidence>
<keyword evidence="4" id="KW-1185">Reference proteome</keyword>
<accession>A0AAD6GFP2</accession>
<name>A0AAD6GFP2_9EURO</name>
<gene>
    <name evidence="3" type="ORF">N7494_005527</name>
</gene>
<sequence length="181" mass="19951">MPRTLPKERPDKWSHLTDKPTSSTPGYLSEIYYGEAYRVTSEPSYGPNKGPSAAELDKALSPVEIIDRSSKTWWERANQTSLCTLSAGIFLCVLFWVVLILIFSMAMGYIKTPLGKSRTTLATEGEEVPGMNETSIIQTPTNASVPVTMVSSTEGLPYSSLQTKFLTLVKTTPLEQPTIQI</sequence>
<feature type="transmembrane region" description="Helical" evidence="2">
    <location>
        <begin position="87"/>
        <end position="110"/>
    </location>
</feature>
<dbReference type="AlphaFoldDB" id="A0AAD6GFP2"/>
<feature type="compositionally biased region" description="Basic and acidic residues" evidence="1">
    <location>
        <begin position="1"/>
        <end position="18"/>
    </location>
</feature>
<organism evidence="3 4">
    <name type="scientific">Penicillium frequentans</name>
    <dbReference type="NCBI Taxonomy" id="3151616"/>
    <lineage>
        <taxon>Eukaryota</taxon>
        <taxon>Fungi</taxon>
        <taxon>Dikarya</taxon>
        <taxon>Ascomycota</taxon>
        <taxon>Pezizomycotina</taxon>
        <taxon>Eurotiomycetes</taxon>
        <taxon>Eurotiomycetidae</taxon>
        <taxon>Eurotiales</taxon>
        <taxon>Aspergillaceae</taxon>
        <taxon>Penicillium</taxon>
    </lineage>
</organism>
<evidence type="ECO:0000313" key="3">
    <source>
        <dbReference type="EMBL" id="KAJ5540451.1"/>
    </source>
</evidence>
<keyword evidence="2" id="KW-0472">Membrane</keyword>
<evidence type="ECO:0000256" key="2">
    <source>
        <dbReference type="SAM" id="Phobius"/>
    </source>
</evidence>
<comment type="caution">
    <text evidence="3">The sequence shown here is derived from an EMBL/GenBank/DDBJ whole genome shotgun (WGS) entry which is preliminary data.</text>
</comment>
<evidence type="ECO:0000313" key="4">
    <source>
        <dbReference type="Proteomes" id="UP001220324"/>
    </source>
</evidence>
<dbReference type="EMBL" id="JAQIZZ010000005">
    <property type="protein sequence ID" value="KAJ5540451.1"/>
    <property type="molecule type" value="Genomic_DNA"/>
</dbReference>
<feature type="region of interest" description="Disordered" evidence="1">
    <location>
        <begin position="1"/>
        <end position="25"/>
    </location>
</feature>
<dbReference type="Proteomes" id="UP001220324">
    <property type="component" value="Unassembled WGS sequence"/>
</dbReference>
<proteinExistence type="predicted"/>
<keyword evidence="2" id="KW-0812">Transmembrane</keyword>
<reference evidence="3 4" key="1">
    <citation type="journal article" date="2023" name="IMA Fungus">
        <title>Comparative genomic study of the Penicillium genus elucidates a diverse pangenome and 15 lateral gene transfer events.</title>
        <authorList>
            <person name="Petersen C."/>
            <person name="Sorensen T."/>
            <person name="Nielsen M.R."/>
            <person name="Sondergaard T.E."/>
            <person name="Sorensen J.L."/>
            <person name="Fitzpatrick D.A."/>
            <person name="Frisvad J.C."/>
            <person name="Nielsen K.L."/>
        </authorList>
    </citation>
    <scope>NUCLEOTIDE SEQUENCE [LARGE SCALE GENOMIC DNA]</scope>
    <source>
        <strain evidence="3 4">IBT 35679</strain>
    </source>
</reference>